<accession>A0A7L4YNK7</accession>
<evidence type="ECO:0000313" key="1">
    <source>
        <dbReference type="EMBL" id="QHC00658.1"/>
    </source>
</evidence>
<evidence type="ECO:0000313" key="2">
    <source>
        <dbReference type="Proteomes" id="UP000463857"/>
    </source>
</evidence>
<dbReference type="OrthoDB" id="5185819at2"/>
<protein>
    <submittedName>
        <fullName evidence="1">Uncharacterized protein</fullName>
    </submittedName>
</protein>
<name>A0A7L4YNK7_9ACTN</name>
<sequence>MDTSILQTVTTDFAAYLSEVTAGDLNQDLGNGTIGELYLRAIEQHRALTAVLGTDPSDAGDPAQLLAPDEHGGGYDRHYRRTAAELIAALDRLEASAHVGERTVGEVYAAVLVEVVARTGVLAAALGLPYQPDLRPRAVGSPPIPSAEWW</sequence>
<gene>
    <name evidence="1" type="ORF">EK0264_10405</name>
</gene>
<organism evidence="1 2">
    <name type="scientific">Epidermidibacterium keratini</name>
    <dbReference type="NCBI Taxonomy" id="1891644"/>
    <lineage>
        <taxon>Bacteria</taxon>
        <taxon>Bacillati</taxon>
        <taxon>Actinomycetota</taxon>
        <taxon>Actinomycetes</taxon>
        <taxon>Sporichthyales</taxon>
        <taxon>Sporichthyaceae</taxon>
        <taxon>Epidermidibacterium</taxon>
    </lineage>
</organism>
<proteinExistence type="predicted"/>
<dbReference type="Proteomes" id="UP000463857">
    <property type="component" value="Chromosome"/>
</dbReference>
<dbReference type="RefSeq" id="WP_159545359.1">
    <property type="nucleotide sequence ID" value="NZ_CP047156.1"/>
</dbReference>
<dbReference type="EMBL" id="CP047156">
    <property type="protein sequence ID" value="QHC00658.1"/>
    <property type="molecule type" value="Genomic_DNA"/>
</dbReference>
<keyword evidence="2" id="KW-1185">Reference proteome</keyword>
<dbReference type="AlphaFoldDB" id="A0A7L4YNK7"/>
<dbReference type="KEGG" id="eke:EK0264_10405"/>
<dbReference type="InParanoid" id="A0A7L4YNK7"/>
<reference evidence="1 2" key="1">
    <citation type="journal article" date="2018" name="Int. J. Syst. Evol. Microbiol.">
        <title>Epidermidibacterium keratini gen. nov., sp. nov., a member of the family Sporichthyaceae, isolated from keratin epidermis.</title>
        <authorList>
            <person name="Lee D.G."/>
            <person name="Trujillo M.E."/>
            <person name="Kang S."/>
            <person name="Nam J.J."/>
            <person name="Kim Y.J."/>
        </authorList>
    </citation>
    <scope>NUCLEOTIDE SEQUENCE [LARGE SCALE GENOMIC DNA]</scope>
    <source>
        <strain evidence="1 2">EPI-7</strain>
    </source>
</reference>